<evidence type="ECO:0000256" key="10">
    <source>
        <dbReference type="ARBA" id="ARBA00030775"/>
    </source>
</evidence>
<evidence type="ECO:0000256" key="11">
    <source>
        <dbReference type="SAM" id="Phobius"/>
    </source>
</evidence>
<keyword evidence="14" id="KW-1185">Reference proteome</keyword>
<feature type="transmembrane region" description="Helical" evidence="11">
    <location>
        <begin position="7"/>
        <end position="31"/>
    </location>
</feature>
<comment type="caution">
    <text evidence="13">The sequence shown here is derived from an EMBL/GenBank/DDBJ whole genome shotgun (WGS) entry which is preliminary data.</text>
</comment>
<evidence type="ECO:0000256" key="3">
    <source>
        <dbReference type="ARBA" id="ARBA00022475"/>
    </source>
</evidence>
<keyword evidence="6 11" id="KW-0812">Transmembrane</keyword>
<keyword evidence="4" id="KW-0488">Methylation</keyword>
<organism evidence="13 14">
    <name type="scientific">Zooshikella harenae</name>
    <dbReference type="NCBI Taxonomy" id="2827238"/>
    <lineage>
        <taxon>Bacteria</taxon>
        <taxon>Pseudomonadati</taxon>
        <taxon>Pseudomonadota</taxon>
        <taxon>Gammaproteobacteria</taxon>
        <taxon>Oceanospirillales</taxon>
        <taxon>Zooshikellaceae</taxon>
        <taxon>Zooshikella</taxon>
    </lineage>
</organism>
<keyword evidence="8 11" id="KW-0472">Membrane</keyword>
<dbReference type="Pfam" id="PF12019">
    <property type="entry name" value="GspH"/>
    <property type="match status" value="1"/>
</dbReference>
<evidence type="ECO:0000256" key="2">
    <source>
        <dbReference type="ARBA" id="ARBA00021549"/>
    </source>
</evidence>
<evidence type="ECO:0000256" key="5">
    <source>
        <dbReference type="ARBA" id="ARBA00022519"/>
    </source>
</evidence>
<dbReference type="SUPFAM" id="SSF54523">
    <property type="entry name" value="Pili subunits"/>
    <property type="match status" value="1"/>
</dbReference>
<evidence type="ECO:0000256" key="9">
    <source>
        <dbReference type="ARBA" id="ARBA00025772"/>
    </source>
</evidence>
<dbReference type="Pfam" id="PF07963">
    <property type="entry name" value="N_methyl"/>
    <property type="match status" value="1"/>
</dbReference>
<gene>
    <name evidence="13" type="ORF">KCG35_03630</name>
</gene>
<accession>A0ABS5ZB57</accession>
<evidence type="ECO:0000256" key="7">
    <source>
        <dbReference type="ARBA" id="ARBA00022989"/>
    </source>
</evidence>
<evidence type="ECO:0000256" key="1">
    <source>
        <dbReference type="ARBA" id="ARBA00004377"/>
    </source>
</evidence>
<dbReference type="NCBIfam" id="TIGR02532">
    <property type="entry name" value="IV_pilin_GFxxxE"/>
    <property type="match status" value="1"/>
</dbReference>
<evidence type="ECO:0000256" key="4">
    <source>
        <dbReference type="ARBA" id="ARBA00022481"/>
    </source>
</evidence>
<evidence type="ECO:0000256" key="8">
    <source>
        <dbReference type="ARBA" id="ARBA00023136"/>
    </source>
</evidence>
<reference evidence="13 14" key="1">
    <citation type="submission" date="2021-04" db="EMBL/GenBank/DDBJ databases">
        <authorList>
            <person name="Pira H."/>
            <person name="Risdian C."/>
            <person name="Wink J."/>
        </authorList>
    </citation>
    <scope>NUCLEOTIDE SEQUENCE [LARGE SCALE GENOMIC DNA]</scope>
    <source>
        <strain evidence="13 14">WH53</strain>
    </source>
</reference>
<dbReference type="InterPro" id="IPR012902">
    <property type="entry name" value="N_methyl_site"/>
</dbReference>
<dbReference type="Proteomes" id="UP000690515">
    <property type="component" value="Unassembled WGS sequence"/>
</dbReference>
<keyword evidence="7 11" id="KW-1133">Transmembrane helix</keyword>
<name>A0ABS5ZB57_9GAMM</name>
<evidence type="ECO:0000259" key="12">
    <source>
        <dbReference type="Pfam" id="PF12019"/>
    </source>
</evidence>
<dbReference type="Gene3D" id="3.55.40.10">
    <property type="entry name" value="minor pseudopilin epsh domain"/>
    <property type="match status" value="1"/>
</dbReference>
<protein>
    <recommendedName>
        <fullName evidence="2">Type II secretion system protein H</fullName>
    </recommendedName>
    <alternativeName>
        <fullName evidence="10">General secretion pathway protein H</fullName>
    </alternativeName>
</protein>
<comment type="subcellular location">
    <subcellularLocation>
        <location evidence="1">Cell inner membrane</location>
        <topology evidence="1">Single-pass membrane protein</topology>
    </subcellularLocation>
</comment>
<keyword evidence="5" id="KW-0997">Cell inner membrane</keyword>
<dbReference type="RefSeq" id="WP_215818308.1">
    <property type="nucleotide sequence ID" value="NZ_JAGSOY010000005.1"/>
</dbReference>
<dbReference type="EMBL" id="JAGSOY010000005">
    <property type="protein sequence ID" value="MBU2710142.1"/>
    <property type="molecule type" value="Genomic_DNA"/>
</dbReference>
<dbReference type="InterPro" id="IPR045584">
    <property type="entry name" value="Pilin-like"/>
</dbReference>
<evidence type="ECO:0000313" key="14">
    <source>
        <dbReference type="Proteomes" id="UP000690515"/>
    </source>
</evidence>
<dbReference type="InterPro" id="IPR022346">
    <property type="entry name" value="T2SS_GspH"/>
</dbReference>
<dbReference type="PANTHER" id="PTHR30093:SF41">
    <property type="entry name" value="TYPE II SECRETION SYSTEM PROTEIN H"/>
    <property type="match status" value="1"/>
</dbReference>
<dbReference type="PANTHER" id="PTHR30093">
    <property type="entry name" value="GENERAL SECRETION PATHWAY PROTEIN G"/>
    <property type="match status" value="1"/>
</dbReference>
<feature type="domain" description="General secretion pathway GspH" evidence="12">
    <location>
        <begin position="44"/>
        <end position="154"/>
    </location>
</feature>
<keyword evidence="3" id="KW-1003">Cell membrane</keyword>
<evidence type="ECO:0000256" key="6">
    <source>
        <dbReference type="ARBA" id="ARBA00022692"/>
    </source>
</evidence>
<evidence type="ECO:0000313" key="13">
    <source>
        <dbReference type="EMBL" id="MBU2710142.1"/>
    </source>
</evidence>
<comment type="similarity">
    <text evidence="9">Belongs to the GSP H family.</text>
</comment>
<sequence>MFKKNNGFTLIELMVTIVVLGIILAIAVPSFDSMIKNYRLQSVTNQLIDSFNLARNTALSRNQVITIEASGTTEKKEWNGGWVVKVGAEEIRVFEGVSGVVTINATNTGAGTNIKEIAFSGNGRLSAPNTGAEFTVTDDRSGVKKRVVNVNLSGQTRITLKD</sequence>
<proteinExistence type="inferred from homology"/>